<reference evidence="11" key="1">
    <citation type="journal article" date="2020" name="J Insects Food Feed">
        <title>The yellow mealworm (Tenebrio molitor) genome: a resource for the emerging insects as food and feed industry.</title>
        <authorList>
            <person name="Eriksson T."/>
            <person name="Andere A."/>
            <person name="Kelstrup H."/>
            <person name="Emery V."/>
            <person name="Picard C."/>
        </authorList>
    </citation>
    <scope>NUCLEOTIDE SEQUENCE</scope>
    <source>
        <strain evidence="11">Stoneville</strain>
        <tissue evidence="11">Whole head</tissue>
    </source>
</reference>
<evidence type="ECO:0000256" key="6">
    <source>
        <dbReference type="ARBA" id="ARBA00023295"/>
    </source>
</evidence>
<dbReference type="SUPFAM" id="SSF51011">
    <property type="entry name" value="Glycosyl hydrolase domain"/>
    <property type="match status" value="1"/>
</dbReference>
<organism evidence="11 12">
    <name type="scientific">Tenebrio molitor</name>
    <name type="common">Yellow mealworm beetle</name>
    <dbReference type="NCBI Taxonomy" id="7067"/>
    <lineage>
        <taxon>Eukaryota</taxon>
        <taxon>Metazoa</taxon>
        <taxon>Ecdysozoa</taxon>
        <taxon>Arthropoda</taxon>
        <taxon>Hexapoda</taxon>
        <taxon>Insecta</taxon>
        <taxon>Pterygota</taxon>
        <taxon>Neoptera</taxon>
        <taxon>Endopterygota</taxon>
        <taxon>Coleoptera</taxon>
        <taxon>Polyphaga</taxon>
        <taxon>Cucujiformia</taxon>
        <taxon>Tenebrionidae</taxon>
        <taxon>Tenebrio</taxon>
    </lineage>
</organism>
<dbReference type="InterPro" id="IPR017853">
    <property type="entry name" value="GH"/>
</dbReference>
<dbReference type="GO" id="GO:0090599">
    <property type="term" value="F:alpha-glucosidase activity"/>
    <property type="evidence" value="ECO:0007669"/>
    <property type="project" value="TreeGrafter"/>
</dbReference>
<dbReference type="GO" id="GO:0005975">
    <property type="term" value="P:carbohydrate metabolic process"/>
    <property type="evidence" value="ECO:0007669"/>
    <property type="project" value="InterPro"/>
</dbReference>
<evidence type="ECO:0000259" key="10">
    <source>
        <dbReference type="Pfam" id="PF21365"/>
    </source>
</evidence>
<dbReference type="CDD" id="cd06603">
    <property type="entry name" value="GH31_GANC_GANAB_alpha"/>
    <property type="match status" value="1"/>
</dbReference>
<comment type="similarity">
    <text evidence="2 7">Belongs to the glycosyl hydrolase 31 family.</text>
</comment>
<dbReference type="InterPro" id="IPR013780">
    <property type="entry name" value="Glyco_hydro_b"/>
</dbReference>
<evidence type="ECO:0008006" key="13">
    <source>
        <dbReference type="Google" id="ProtNLM"/>
    </source>
</evidence>
<feature type="domain" description="Glycosyl hydrolase family 31 C-terminal" evidence="10">
    <location>
        <begin position="369"/>
        <end position="458"/>
    </location>
</feature>
<evidence type="ECO:0000313" key="11">
    <source>
        <dbReference type="EMBL" id="KAH0815945.1"/>
    </source>
</evidence>
<sequence length="703" mass="79605">MAEIGTLDIFVLLGPNPTEVVRQYTALTGTAHLPQLWTLGYHQSRYSYDTQEEVEDVISGFDSNNFQLDAIWLDIDYTDSYKYFTWNPDTFSDPVGLQETIASTNRKLVTIIDPHIKVESGYNVYDGALNDDLFVKNADGSVFEGPCWPGVSSYMDFLKPEARDYYASMHSYDNFQGSTSTIAGIWNDMNEPSVFDSSLEMTLPADSLHNGSVRHREIHNIYGLLHTMATHQGLLNRDNGERRPFVLTRSHFAGSQRYAAIWTGDNTADWSYLLASFQECLNANLLGIVFCGADVAGFFNNPTDELYQRWYQAGAWLPFFRAHSNKDTSRREPYQMSEETQYIVRIAIRRRYQHLPQLYTLFYEHTRFGDPIIRPLFYHYPEDTNVYSIDNQILVGRDILVRPITEPGVQTVEIYFPGGEYEVWVPMTGSDVRKGTGWATVNITNRDVPYYHRRGGAIVRKDRLKSNTADMVDDPYTVYWTVDRVKTNTFDSFSSVNHFAFLQESQAHGTVYIDDGVSFKYRDSTDYNYYNVDLSGDDITVTNLRGREPSDNYAVDPSSISGSSDSDTLTATLKSYNGDSALTLTLTGLKQNTFRLKITEVDSTRYELQDVLDGDPEILNFDNVEVGDASVTVTTSSGSNSAIITFSPFNIEFSKDGVSEVVFNGDRLAVTRFCRMMSTPRSVLPSLILKPSNSMEFTNTATL</sequence>
<name>A0A8J6LCW9_TENMO</name>
<dbReference type="EMBL" id="JABDTM020022324">
    <property type="protein sequence ID" value="KAH0815945.1"/>
    <property type="molecule type" value="Genomic_DNA"/>
</dbReference>
<dbReference type="PANTHER" id="PTHR22762">
    <property type="entry name" value="ALPHA-GLUCOSIDASE"/>
    <property type="match status" value="1"/>
</dbReference>
<feature type="region of interest" description="Disordered" evidence="8">
    <location>
        <begin position="543"/>
        <end position="566"/>
    </location>
</feature>
<dbReference type="Pfam" id="PF21365">
    <property type="entry name" value="Glyco_hydro_31_3rd"/>
    <property type="match status" value="1"/>
</dbReference>
<dbReference type="Gene3D" id="2.60.40.1180">
    <property type="entry name" value="Golgi alpha-mannosidase II"/>
    <property type="match status" value="2"/>
</dbReference>
<evidence type="ECO:0000256" key="3">
    <source>
        <dbReference type="ARBA" id="ARBA00022729"/>
    </source>
</evidence>
<keyword evidence="12" id="KW-1185">Reference proteome</keyword>
<dbReference type="GO" id="GO:0006491">
    <property type="term" value="P:N-glycan processing"/>
    <property type="evidence" value="ECO:0007669"/>
    <property type="project" value="TreeGrafter"/>
</dbReference>
<dbReference type="SUPFAM" id="SSF51445">
    <property type="entry name" value="(Trans)glycosidases"/>
    <property type="match status" value="1"/>
</dbReference>
<evidence type="ECO:0000256" key="2">
    <source>
        <dbReference type="ARBA" id="ARBA00007806"/>
    </source>
</evidence>
<keyword evidence="6 7" id="KW-0326">Glycosidase</keyword>
<dbReference type="PANTHER" id="PTHR22762:SF54">
    <property type="entry name" value="BCDNA.GH04962"/>
    <property type="match status" value="1"/>
</dbReference>
<dbReference type="Gene3D" id="3.20.20.80">
    <property type="entry name" value="Glycosidases"/>
    <property type="match status" value="2"/>
</dbReference>
<reference evidence="11" key="2">
    <citation type="submission" date="2021-08" db="EMBL/GenBank/DDBJ databases">
        <authorList>
            <person name="Eriksson T."/>
        </authorList>
    </citation>
    <scope>NUCLEOTIDE SEQUENCE</scope>
    <source>
        <strain evidence="11">Stoneville</strain>
        <tissue evidence="11">Whole head</tissue>
    </source>
</reference>
<protein>
    <recommendedName>
        <fullName evidence="13">Alpha-glucosidase</fullName>
    </recommendedName>
</protein>
<evidence type="ECO:0000256" key="4">
    <source>
        <dbReference type="ARBA" id="ARBA00022801"/>
    </source>
</evidence>
<evidence type="ECO:0000256" key="7">
    <source>
        <dbReference type="RuleBase" id="RU361185"/>
    </source>
</evidence>
<gene>
    <name evidence="11" type="ORF">GEV33_006846</name>
</gene>
<dbReference type="InterPro" id="IPR048395">
    <property type="entry name" value="Glyco_hydro_31_C"/>
</dbReference>
<accession>A0A8J6LCW9</accession>
<feature type="domain" description="Glycoside hydrolase family 31 TIM barrel" evidence="9">
    <location>
        <begin position="32"/>
        <end position="361"/>
    </location>
</feature>
<comment type="pathway">
    <text evidence="1">Glycan metabolism.</text>
</comment>
<comment type="caution">
    <text evidence="11">The sequence shown here is derived from an EMBL/GenBank/DDBJ whole genome shotgun (WGS) entry which is preliminary data.</text>
</comment>
<dbReference type="Proteomes" id="UP000719412">
    <property type="component" value="Unassembled WGS sequence"/>
</dbReference>
<evidence type="ECO:0000313" key="12">
    <source>
        <dbReference type="Proteomes" id="UP000719412"/>
    </source>
</evidence>
<feature type="compositionally biased region" description="Low complexity" evidence="8">
    <location>
        <begin position="556"/>
        <end position="566"/>
    </location>
</feature>
<keyword evidence="5" id="KW-0325">Glycoprotein</keyword>
<dbReference type="PROSITE" id="PS00129">
    <property type="entry name" value="GLYCOSYL_HYDROL_F31_1"/>
    <property type="match status" value="1"/>
</dbReference>
<proteinExistence type="inferred from homology"/>
<keyword evidence="3" id="KW-0732">Signal</keyword>
<dbReference type="InterPro" id="IPR030458">
    <property type="entry name" value="Glyco_hydro_31_AS"/>
</dbReference>
<dbReference type="InterPro" id="IPR000322">
    <property type="entry name" value="Glyco_hydro_31_TIM"/>
</dbReference>
<dbReference type="Gene3D" id="2.60.40.1760">
    <property type="entry name" value="glycosyl hydrolase (family 31)"/>
    <property type="match status" value="1"/>
</dbReference>
<evidence type="ECO:0000256" key="8">
    <source>
        <dbReference type="SAM" id="MobiDB-lite"/>
    </source>
</evidence>
<dbReference type="AlphaFoldDB" id="A0A8J6LCW9"/>
<evidence type="ECO:0000259" key="9">
    <source>
        <dbReference type="Pfam" id="PF01055"/>
    </source>
</evidence>
<evidence type="ECO:0000256" key="1">
    <source>
        <dbReference type="ARBA" id="ARBA00004881"/>
    </source>
</evidence>
<evidence type="ECO:0000256" key="5">
    <source>
        <dbReference type="ARBA" id="ARBA00023180"/>
    </source>
</evidence>
<keyword evidence="4 7" id="KW-0378">Hydrolase</keyword>
<dbReference type="Pfam" id="PF01055">
    <property type="entry name" value="Glyco_hydro_31_2nd"/>
    <property type="match status" value="1"/>
</dbReference>